<dbReference type="EC" id="2.1.1.-" evidence="6"/>
<sequence length="305" mass="33198">MTARRKAVQTLFRGRQIQLTLTASRAIESGRPEPLFVDSFAERLVLGSDDPYALALLETARAHPSTDSATGRTLFLARCRAVMTRHYDDALLAAAQSGATQVVLLAGGLDTRAYRLDWPAGVTVFEIDYPELLEFKDGVLASMGAIPRTARRQVATFLSGPWQSDLTAAGFDPDLPTAWLAEALISHLPGPSHDALFERIIEMSALGSTIATDTDGISPSGQSWADVRDALAAEAFNASELTRGYEERTRSSEWLSGHGWLAKTITGRELADRYGLEPDGALAPYVDEFDARRFLTATLPVSYLH</sequence>
<keyword evidence="4 7" id="KW-0808">Transferase</keyword>
<protein>
    <recommendedName>
        <fullName evidence="6">S-adenosyl-L-methionine-dependent methyltransferase</fullName>
        <ecNumber evidence="6">2.1.1.-</ecNumber>
    </recommendedName>
</protein>
<gene>
    <name evidence="7" type="ORF">ERS075579_04328</name>
</gene>
<evidence type="ECO:0000313" key="8">
    <source>
        <dbReference type="Proteomes" id="UP000045782"/>
    </source>
</evidence>
<reference evidence="7 8" key="1">
    <citation type="submission" date="2015-03" db="EMBL/GenBank/DDBJ databases">
        <authorList>
            <person name="Murphy D."/>
        </authorList>
    </citation>
    <scope>NUCLEOTIDE SEQUENCE [LARGE SCALE GENOMIC DNA]</scope>
    <source>
        <strain evidence="7 8">PAP088</strain>
    </source>
</reference>
<comment type="similarity">
    <text evidence="2 6">Belongs to the UPF0677 family.</text>
</comment>
<keyword evidence="5 6" id="KW-0949">S-adenosyl-L-methionine</keyword>
<evidence type="ECO:0000256" key="4">
    <source>
        <dbReference type="ARBA" id="ARBA00022679"/>
    </source>
</evidence>
<evidence type="ECO:0000256" key="1">
    <source>
        <dbReference type="ARBA" id="ARBA00003907"/>
    </source>
</evidence>
<dbReference type="PANTHER" id="PTHR43619">
    <property type="entry name" value="S-ADENOSYL-L-METHIONINE-DEPENDENT METHYLTRANSFERASE YKTD-RELATED"/>
    <property type="match status" value="1"/>
</dbReference>
<evidence type="ECO:0000256" key="3">
    <source>
        <dbReference type="ARBA" id="ARBA00022603"/>
    </source>
</evidence>
<dbReference type="InterPro" id="IPR029063">
    <property type="entry name" value="SAM-dependent_MTases_sf"/>
</dbReference>
<dbReference type="RefSeq" id="WP_005062846.1">
    <property type="nucleotide sequence ID" value="NZ_CP014951.1"/>
</dbReference>
<organism evidence="7 8">
    <name type="scientific">Mycobacteroides abscessus</name>
    <dbReference type="NCBI Taxonomy" id="36809"/>
    <lineage>
        <taxon>Bacteria</taxon>
        <taxon>Bacillati</taxon>
        <taxon>Actinomycetota</taxon>
        <taxon>Actinomycetes</taxon>
        <taxon>Mycobacteriales</taxon>
        <taxon>Mycobacteriaceae</taxon>
        <taxon>Mycobacteroides</taxon>
    </lineage>
</organism>
<dbReference type="EMBL" id="CSWP01000010">
    <property type="protein sequence ID" value="CPV67994.1"/>
    <property type="molecule type" value="Genomic_DNA"/>
</dbReference>
<dbReference type="SUPFAM" id="SSF53335">
    <property type="entry name" value="S-adenosyl-L-methionine-dependent methyltransferases"/>
    <property type="match status" value="1"/>
</dbReference>
<dbReference type="GO" id="GO:0032259">
    <property type="term" value="P:methylation"/>
    <property type="evidence" value="ECO:0007669"/>
    <property type="project" value="UniProtKB-KW"/>
</dbReference>
<accession>A0A0U0ZSC6</accession>
<comment type="function">
    <text evidence="1 6">Exhibits S-adenosyl-L-methionine-dependent methyltransferase activity.</text>
</comment>
<evidence type="ECO:0000256" key="5">
    <source>
        <dbReference type="ARBA" id="ARBA00022691"/>
    </source>
</evidence>
<keyword evidence="3 6" id="KW-0489">Methyltransferase</keyword>
<dbReference type="InterPro" id="IPR007213">
    <property type="entry name" value="Ppm1/Ppm2/Tcmp"/>
</dbReference>
<evidence type="ECO:0000256" key="6">
    <source>
        <dbReference type="RuleBase" id="RU362030"/>
    </source>
</evidence>
<dbReference type="Proteomes" id="UP000045782">
    <property type="component" value="Unassembled WGS sequence"/>
</dbReference>
<evidence type="ECO:0000313" key="7">
    <source>
        <dbReference type="EMBL" id="CPV67994.1"/>
    </source>
</evidence>
<name>A0A0U0ZSC6_9MYCO</name>
<dbReference type="AlphaFoldDB" id="A0A0U0ZSC6"/>
<proteinExistence type="inferred from homology"/>
<dbReference type="GO" id="GO:0008168">
    <property type="term" value="F:methyltransferase activity"/>
    <property type="evidence" value="ECO:0007669"/>
    <property type="project" value="UniProtKB-UniRule"/>
</dbReference>
<evidence type="ECO:0000256" key="2">
    <source>
        <dbReference type="ARBA" id="ARBA00008138"/>
    </source>
</evidence>
<dbReference type="Pfam" id="PF04072">
    <property type="entry name" value="LCM"/>
    <property type="match status" value="1"/>
</dbReference>
<dbReference type="Gene3D" id="3.40.50.150">
    <property type="entry name" value="Vaccinia Virus protein VP39"/>
    <property type="match status" value="1"/>
</dbReference>
<dbReference type="InterPro" id="IPR011610">
    <property type="entry name" value="SAM_mthyl_Trfase_ML2640-like"/>
</dbReference>
<dbReference type="PANTHER" id="PTHR43619:SF2">
    <property type="entry name" value="S-ADENOSYL-L-METHIONINE-DEPENDENT METHYLTRANSFERASES SUPERFAMILY PROTEIN"/>
    <property type="match status" value="1"/>
</dbReference>
<dbReference type="NCBIfam" id="TIGR00027">
    <property type="entry name" value="mthyl_TIGR00027"/>
    <property type="match status" value="1"/>
</dbReference>